<dbReference type="InterPro" id="IPR041588">
    <property type="entry name" value="Integrase_H2C2"/>
</dbReference>
<dbReference type="GO" id="GO:0016787">
    <property type="term" value="F:hydrolase activity"/>
    <property type="evidence" value="ECO:0007669"/>
    <property type="project" value="UniProtKB-KW"/>
</dbReference>
<dbReference type="SUPFAM" id="SSF53098">
    <property type="entry name" value="Ribonuclease H-like"/>
    <property type="match status" value="1"/>
</dbReference>
<dbReference type="FunFam" id="3.10.20.370:FF:000001">
    <property type="entry name" value="Retrovirus-related Pol polyprotein from transposon 17.6-like protein"/>
    <property type="match status" value="1"/>
</dbReference>
<dbReference type="CDD" id="cd09274">
    <property type="entry name" value="RNase_HI_RT_Ty3"/>
    <property type="match status" value="1"/>
</dbReference>
<dbReference type="Pfam" id="PF00665">
    <property type="entry name" value="rve"/>
    <property type="match status" value="1"/>
</dbReference>
<keyword evidence="3" id="KW-0540">Nuclease</keyword>
<dbReference type="PANTHER" id="PTHR37984:SF5">
    <property type="entry name" value="PROTEIN NYNRIN-LIKE"/>
    <property type="match status" value="1"/>
</dbReference>
<dbReference type="PANTHER" id="PTHR37984">
    <property type="entry name" value="PROTEIN CBG26694"/>
    <property type="match status" value="1"/>
</dbReference>
<proteinExistence type="predicted"/>
<dbReference type="InterPro" id="IPR001584">
    <property type="entry name" value="Integrase_cat-core"/>
</dbReference>
<protein>
    <submittedName>
        <fullName evidence="11">FOG: Transposon-encoded proteins with TYA, reverse transcriptase, integrase domains in various combinations</fullName>
    </submittedName>
</protein>
<evidence type="ECO:0000313" key="12">
    <source>
        <dbReference type="Proteomes" id="UP000054845"/>
    </source>
</evidence>
<dbReference type="AlphaFoldDB" id="A0A0N7L9S9"/>
<evidence type="ECO:0000256" key="1">
    <source>
        <dbReference type="ARBA" id="ARBA00022679"/>
    </source>
</evidence>
<dbReference type="Pfam" id="PF17917">
    <property type="entry name" value="RT_RNaseH"/>
    <property type="match status" value="1"/>
</dbReference>
<evidence type="ECO:0000256" key="2">
    <source>
        <dbReference type="ARBA" id="ARBA00022695"/>
    </source>
</evidence>
<dbReference type="InterPro" id="IPR043128">
    <property type="entry name" value="Rev_trsase/Diguanyl_cyclase"/>
</dbReference>
<dbReference type="Pfam" id="PF17921">
    <property type="entry name" value="Integrase_H2C2"/>
    <property type="match status" value="1"/>
</dbReference>
<dbReference type="Proteomes" id="UP000054845">
    <property type="component" value="Unassembled WGS sequence"/>
</dbReference>
<evidence type="ECO:0000259" key="9">
    <source>
        <dbReference type="PROSITE" id="PS50878"/>
    </source>
</evidence>
<sequence>MAIPAPEERISMMGDASFCTPKSFWKQKKTKESCFLLMIREAANDVTDVDPNTPPGSHDDALDKILLEYKAVFCKELPLVERPDEIPPTCTLKDSIIPTEGDPVNIRSYQLTAAQLREQDQQIEGLVERGLIRESSSSWGFPVLFVPKKGGEYWMCIDYRALNQRTRKNRYPLPRIQDCLDQLGLAKVFSKLDLTSGYWQIRLPPSDVEKTAFNMQNGKWEWLVMPFGLANAPSTFQAIVNRTLGKYIGKFVIVYLDDILIFSDSVEEHREHVRLVLAALKEAKLYAKPSKCAFNMKEIDFCGHLVGDGKVCPLKDKLWVVKEWPTPKTAHDVRSFVGLTTYYRRFVQGFAKICAPLHDLLKGSSPSAKAEQKREVVWLPEHQDAFDHLKVRLCAAPALAQPDTSKPFFVETDASQYAIGAVLLQETTDGKMHPVAYDGRKMKPAKLNYSVSEQELLAIKYALNTWKHYVDNGFTTTILTDHQNLETIPRTKVASKRLARWLEEFQEVDLDIKYQRGELNIPADAISRRADWVNSLNEEPSTLEDLRRWFLGNATDPPESIAADLKNWRYDPRTERLLHRVAGARAEEDWFAPYVEPQHRAAKMYEVHREGGHSGYQRLKHLFVSKYWWPKQLPDLEYFIKACPACQVHKPTVPMAVNKRKYVIADETIKPFQRWGIDHVGPFDESPSGNSYMICAIDYATLWPLARAVPDTKTEHVLRFLLEEIYPVFGPPKEVFSDNAKSFLAEAVSELFLQSETRHRIATAYHPQTNGKVKAWNKQMKRMIKTMMFDRGIPRNRWDELVPLMLTAAQWRTHSTMGISPYKAVFGLRPPVNVEEFVALPWEAVVESDEPRCSQQTHWRTAAGASMRKVVEQEVRRFNAKYGRQANSFNVGDYVMKRNKAQQGLKGGWFGPYVICEKWDRGAYVLESMDQLREPVFGNRLRKITEPFGKQLWFNEAARTHFRRAVSGHRGYAALREGGNEELVDDTPESSTGCIPWSTSAPPTQ</sequence>
<dbReference type="PROSITE" id="PS50878">
    <property type="entry name" value="RT_POL"/>
    <property type="match status" value="1"/>
</dbReference>
<dbReference type="GO" id="GO:0004519">
    <property type="term" value="F:endonuclease activity"/>
    <property type="evidence" value="ECO:0007669"/>
    <property type="project" value="UniProtKB-KW"/>
</dbReference>
<evidence type="ECO:0000256" key="5">
    <source>
        <dbReference type="ARBA" id="ARBA00022801"/>
    </source>
</evidence>
<accession>A0A0N7L9S9</accession>
<reference evidence="11 12" key="1">
    <citation type="submission" date="2014-09" db="EMBL/GenBank/DDBJ databases">
        <authorList>
            <person name="Magalhaes I.L.F."/>
            <person name="Oliveira U."/>
            <person name="Santos F.R."/>
            <person name="Vidigal T.H.D.A."/>
            <person name="Brescovit A.D."/>
            <person name="Santos A.J."/>
        </authorList>
    </citation>
    <scope>NUCLEOTIDE SEQUENCE [LARGE SCALE GENOMIC DNA]</scope>
</reference>
<feature type="domain" description="Integrase catalytic" evidence="10">
    <location>
        <begin position="667"/>
        <end position="829"/>
    </location>
</feature>
<keyword evidence="4" id="KW-0255">Endonuclease</keyword>
<dbReference type="Gene3D" id="3.30.70.270">
    <property type="match status" value="2"/>
</dbReference>
<feature type="compositionally biased region" description="Polar residues" evidence="8">
    <location>
        <begin position="989"/>
        <end position="1005"/>
    </location>
</feature>
<dbReference type="InterPro" id="IPR036397">
    <property type="entry name" value="RNaseH_sf"/>
</dbReference>
<organism evidence="11 12">
    <name type="scientific">Ceraceosorus bombacis</name>
    <dbReference type="NCBI Taxonomy" id="401625"/>
    <lineage>
        <taxon>Eukaryota</taxon>
        <taxon>Fungi</taxon>
        <taxon>Dikarya</taxon>
        <taxon>Basidiomycota</taxon>
        <taxon>Ustilaginomycotina</taxon>
        <taxon>Exobasidiomycetes</taxon>
        <taxon>Ceraceosorales</taxon>
        <taxon>Ceraceosoraceae</taxon>
        <taxon>Ceraceosorus</taxon>
    </lineage>
</organism>
<evidence type="ECO:0000256" key="8">
    <source>
        <dbReference type="SAM" id="MobiDB-lite"/>
    </source>
</evidence>
<dbReference type="InterPro" id="IPR012337">
    <property type="entry name" value="RNaseH-like_sf"/>
</dbReference>
<evidence type="ECO:0000256" key="4">
    <source>
        <dbReference type="ARBA" id="ARBA00022759"/>
    </source>
</evidence>
<name>A0A0N7L9S9_9BASI</name>
<feature type="region of interest" description="Disordered" evidence="8">
    <location>
        <begin position="978"/>
        <end position="1005"/>
    </location>
</feature>
<evidence type="ECO:0000256" key="3">
    <source>
        <dbReference type="ARBA" id="ARBA00022722"/>
    </source>
</evidence>
<dbReference type="GO" id="GO:0005634">
    <property type="term" value="C:nucleus"/>
    <property type="evidence" value="ECO:0007669"/>
    <property type="project" value="UniProtKB-ARBA"/>
</dbReference>
<evidence type="ECO:0000259" key="10">
    <source>
        <dbReference type="PROSITE" id="PS50994"/>
    </source>
</evidence>
<keyword evidence="7 11" id="KW-0695">RNA-directed DNA polymerase</keyword>
<dbReference type="EMBL" id="CCYA01000245">
    <property type="protein sequence ID" value="CEH14634.1"/>
    <property type="molecule type" value="Genomic_DNA"/>
</dbReference>
<dbReference type="OrthoDB" id="3341476at2759"/>
<dbReference type="GO" id="GO:0015074">
    <property type="term" value="P:DNA integration"/>
    <property type="evidence" value="ECO:0007669"/>
    <property type="project" value="InterPro"/>
</dbReference>
<dbReference type="InterPro" id="IPR050951">
    <property type="entry name" value="Retrovirus_Pol_polyprotein"/>
</dbReference>
<evidence type="ECO:0000313" key="11">
    <source>
        <dbReference type="EMBL" id="CEH14634.1"/>
    </source>
</evidence>
<dbReference type="GO" id="GO:0003723">
    <property type="term" value="F:RNA binding"/>
    <property type="evidence" value="ECO:0007669"/>
    <property type="project" value="UniProtKB-KW"/>
</dbReference>
<dbReference type="GO" id="GO:0003964">
    <property type="term" value="F:RNA-directed DNA polymerase activity"/>
    <property type="evidence" value="ECO:0007669"/>
    <property type="project" value="UniProtKB-KW"/>
</dbReference>
<keyword evidence="1" id="KW-0808">Transferase</keyword>
<evidence type="ECO:0000256" key="7">
    <source>
        <dbReference type="ARBA" id="ARBA00022918"/>
    </source>
</evidence>
<keyword evidence="12" id="KW-1185">Reference proteome</keyword>
<keyword evidence="6" id="KW-0694">RNA-binding</keyword>
<dbReference type="STRING" id="401625.A0A0N7L9S9"/>
<dbReference type="Gene3D" id="3.10.10.10">
    <property type="entry name" value="HIV Type 1 Reverse Transcriptase, subunit A, domain 1"/>
    <property type="match status" value="1"/>
</dbReference>
<dbReference type="Pfam" id="PF00078">
    <property type="entry name" value="RVT_1"/>
    <property type="match status" value="1"/>
</dbReference>
<dbReference type="CDD" id="cd01647">
    <property type="entry name" value="RT_LTR"/>
    <property type="match status" value="1"/>
</dbReference>
<feature type="domain" description="Reverse transcriptase" evidence="9">
    <location>
        <begin position="127"/>
        <end position="306"/>
    </location>
</feature>
<dbReference type="Gene3D" id="1.10.340.70">
    <property type="match status" value="1"/>
</dbReference>
<evidence type="ECO:0000256" key="6">
    <source>
        <dbReference type="ARBA" id="ARBA00022884"/>
    </source>
</evidence>
<dbReference type="FunFam" id="3.30.70.270:FF:000020">
    <property type="entry name" value="Transposon Tf2-6 polyprotein-like Protein"/>
    <property type="match status" value="1"/>
</dbReference>
<dbReference type="Gene3D" id="3.10.20.370">
    <property type="match status" value="1"/>
</dbReference>
<keyword evidence="5" id="KW-0378">Hydrolase</keyword>
<dbReference type="InterPro" id="IPR000477">
    <property type="entry name" value="RT_dom"/>
</dbReference>
<keyword evidence="2" id="KW-0548">Nucleotidyltransferase</keyword>
<dbReference type="PROSITE" id="PS50994">
    <property type="entry name" value="INTEGRASE"/>
    <property type="match status" value="1"/>
</dbReference>
<dbReference type="InterPro" id="IPR041373">
    <property type="entry name" value="RT_RNaseH"/>
</dbReference>
<dbReference type="SUPFAM" id="SSF56672">
    <property type="entry name" value="DNA/RNA polymerases"/>
    <property type="match status" value="1"/>
</dbReference>
<dbReference type="Gene3D" id="3.30.420.10">
    <property type="entry name" value="Ribonuclease H-like superfamily/Ribonuclease H"/>
    <property type="match status" value="1"/>
</dbReference>
<dbReference type="InterPro" id="IPR043502">
    <property type="entry name" value="DNA/RNA_pol_sf"/>
</dbReference>